<dbReference type="SUPFAM" id="SSF103088">
    <property type="entry name" value="OmpA-like"/>
    <property type="match status" value="1"/>
</dbReference>
<dbReference type="Proteomes" id="UP001318682">
    <property type="component" value="Chromosome"/>
</dbReference>
<dbReference type="InterPro" id="IPR006664">
    <property type="entry name" value="OMP_bac"/>
</dbReference>
<dbReference type="PANTHER" id="PTHR30329">
    <property type="entry name" value="STATOR ELEMENT OF FLAGELLAR MOTOR COMPLEX"/>
    <property type="match status" value="1"/>
</dbReference>
<evidence type="ECO:0000313" key="8">
    <source>
        <dbReference type="Proteomes" id="UP001318682"/>
    </source>
</evidence>
<dbReference type="PRINTS" id="PR01021">
    <property type="entry name" value="OMPADOMAIN"/>
</dbReference>
<reference evidence="8" key="1">
    <citation type="submission" date="2024-01" db="EMBL/GenBank/DDBJ databases">
        <title>Roseobacter fucihabitans sp. nov., isolated from the brown alga Fucus spiralis.</title>
        <authorList>
            <person name="Hahnke S."/>
            <person name="Berger M."/>
            <person name="Schlingloff A."/>
            <person name="Athale I."/>
            <person name="Neumann-Schaal M."/>
            <person name="Adenaya A."/>
            <person name="Poehlein A."/>
            <person name="Daniel R."/>
            <person name="Pertersen J."/>
            <person name="Brinkhoff T."/>
        </authorList>
    </citation>
    <scope>NUCLEOTIDE SEQUENCE [LARGE SCALE GENOMIC DNA]</scope>
    <source>
        <strain evidence="8">B14</strain>
    </source>
</reference>
<dbReference type="CDD" id="cd07185">
    <property type="entry name" value="OmpA_C-like"/>
    <property type="match status" value="1"/>
</dbReference>
<sequence>MSLRLVSYAVMAACGMASAALADLVLPDVARLTAQRDSARDSFAAPIAVFSDGGVPSQTVEGFIERAAWRIDTSGLTSLQVMAPLRAQLETLGFDVAFECVSKACGGFDFRFAIEVLPGPNMYVNIARYRYLTAFKGPPEQPDETVSVLVSVTAAAAYVQIITAVSDSAIGDVQTPPDEGAEVEGLASTAASVQTGDLMARGFVILSDLDFALGSTDLGPGPFASLERLAKIMSDDAELRVALVGHTDMVGDLDVNINVSRARARSVRARLIEDYGIEPARLDAEGMGYLAPVATNATAQGRSQNRRVEAISLNVE</sequence>
<evidence type="ECO:0000256" key="3">
    <source>
        <dbReference type="ARBA" id="ARBA00023237"/>
    </source>
</evidence>
<evidence type="ECO:0000259" key="6">
    <source>
        <dbReference type="PROSITE" id="PS51123"/>
    </source>
</evidence>
<dbReference type="Gene3D" id="3.30.1330.60">
    <property type="entry name" value="OmpA-like domain"/>
    <property type="match status" value="1"/>
</dbReference>
<gene>
    <name evidence="7" type="primary">ompA_2</name>
    <name evidence="7" type="ORF">ROLI_038990</name>
</gene>
<keyword evidence="3" id="KW-0998">Cell outer membrane</keyword>
<dbReference type="EMBL" id="CP143423">
    <property type="protein sequence ID" value="WVX50799.1"/>
    <property type="molecule type" value="Genomic_DNA"/>
</dbReference>
<organism evidence="7 8">
    <name type="scientific">Roseobacter fucihabitans</name>
    <dbReference type="NCBI Taxonomy" id="1537242"/>
    <lineage>
        <taxon>Bacteria</taxon>
        <taxon>Pseudomonadati</taxon>
        <taxon>Pseudomonadota</taxon>
        <taxon>Alphaproteobacteria</taxon>
        <taxon>Rhodobacterales</taxon>
        <taxon>Roseobacteraceae</taxon>
        <taxon>Roseobacter</taxon>
    </lineage>
</organism>
<evidence type="ECO:0000256" key="1">
    <source>
        <dbReference type="ARBA" id="ARBA00004442"/>
    </source>
</evidence>
<feature type="signal peptide" evidence="5">
    <location>
        <begin position="1"/>
        <end position="22"/>
    </location>
</feature>
<dbReference type="InterPro" id="IPR006665">
    <property type="entry name" value="OmpA-like"/>
</dbReference>
<evidence type="ECO:0000313" key="7">
    <source>
        <dbReference type="EMBL" id="WVX50799.1"/>
    </source>
</evidence>
<evidence type="ECO:0000256" key="4">
    <source>
        <dbReference type="PROSITE-ProRule" id="PRU00473"/>
    </source>
</evidence>
<name>A0ABZ2C1Q0_9RHOB</name>
<feature type="chain" id="PRO_5047392813" evidence="5">
    <location>
        <begin position="23"/>
        <end position="316"/>
    </location>
</feature>
<accession>A0ABZ2C1Q0</accession>
<dbReference type="PANTHER" id="PTHR30329:SF21">
    <property type="entry name" value="LIPOPROTEIN YIAD-RELATED"/>
    <property type="match status" value="1"/>
</dbReference>
<dbReference type="RefSeq" id="WP_262386370.1">
    <property type="nucleotide sequence ID" value="NZ_CP143423.1"/>
</dbReference>
<dbReference type="Pfam" id="PF00691">
    <property type="entry name" value="OmpA"/>
    <property type="match status" value="1"/>
</dbReference>
<protein>
    <submittedName>
        <fullName evidence="7">Outer membrane protein A</fullName>
    </submittedName>
</protein>
<evidence type="ECO:0000256" key="5">
    <source>
        <dbReference type="SAM" id="SignalP"/>
    </source>
</evidence>
<feature type="domain" description="OmpA-like" evidence="6">
    <location>
        <begin position="198"/>
        <end position="316"/>
    </location>
</feature>
<dbReference type="PROSITE" id="PS51123">
    <property type="entry name" value="OMPA_2"/>
    <property type="match status" value="1"/>
</dbReference>
<keyword evidence="8" id="KW-1185">Reference proteome</keyword>
<dbReference type="InterPro" id="IPR050330">
    <property type="entry name" value="Bact_OuterMem_StrucFunc"/>
</dbReference>
<comment type="subcellular location">
    <subcellularLocation>
        <location evidence="1">Cell outer membrane</location>
    </subcellularLocation>
</comment>
<dbReference type="InterPro" id="IPR036737">
    <property type="entry name" value="OmpA-like_sf"/>
</dbReference>
<evidence type="ECO:0000256" key="2">
    <source>
        <dbReference type="ARBA" id="ARBA00023136"/>
    </source>
</evidence>
<keyword evidence="2 4" id="KW-0472">Membrane</keyword>
<proteinExistence type="predicted"/>
<keyword evidence="5" id="KW-0732">Signal</keyword>